<evidence type="ECO:0000313" key="7">
    <source>
        <dbReference type="Proteomes" id="UP000257144"/>
    </source>
</evidence>
<accession>A0A3D8GT06</accession>
<protein>
    <submittedName>
        <fullName evidence="6">6-bladed beta-propeller</fullName>
    </submittedName>
</protein>
<dbReference type="Pfam" id="PF17170">
    <property type="entry name" value="DUF5128"/>
    <property type="match status" value="1"/>
</dbReference>
<feature type="repeat" description="NHL" evidence="4">
    <location>
        <begin position="93"/>
        <end position="136"/>
    </location>
</feature>
<keyword evidence="3" id="KW-0325">Glycoprotein</keyword>
<feature type="repeat" description="NHL" evidence="4">
    <location>
        <begin position="186"/>
        <end position="229"/>
    </location>
</feature>
<evidence type="ECO:0000256" key="3">
    <source>
        <dbReference type="ARBA" id="ARBA00023180"/>
    </source>
</evidence>
<dbReference type="InterPro" id="IPR011042">
    <property type="entry name" value="6-blade_b-propeller_TolB-like"/>
</dbReference>
<dbReference type="RefSeq" id="WP_115451271.1">
    <property type="nucleotide sequence ID" value="NZ_QNQT01000002.1"/>
</dbReference>
<dbReference type="PANTHER" id="PTHR10680">
    <property type="entry name" value="PEPTIDYL-GLYCINE ALPHA-AMIDATING MONOOXYGENASE"/>
    <property type="match status" value="1"/>
</dbReference>
<keyword evidence="1" id="KW-0732">Signal</keyword>
<dbReference type="Proteomes" id="UP000257144">
    <property type="component" value="Unassembled WGS sequence"/>
</dbReference>
<organism evidence="6 7">
    <name type="scientific">Neobacillus piezotolerans</name>
    <dbReference type="NCBI Taxonomy" id="2259171"/>
    <lineage>
        <taxon>Bacteria</taxon>
        <taxon>Bacillati</taxon>
        <taxon>Bacillota</taxon>
        <taxon>Bacilli</taxon>
        <taxon>Bacillales</taxon>
        <taxon>Bacillaceae</taxon>
        <taxon>Neobacillus</taxon>
    </lineage>
</organism>
<dbReference type="PANTHER" id="PTHR10680:SF28">
    <property type="entry name" value="SMP-30_GLUCONOLACTONASE_LRE-LIKE REGION DOMAIN-CONTAINING PROTEIN"/>
    <property type="match status" value="1"/>
</dbReference>
<name>A0A3D8GT06_9BACI</name>
<evidence type="ECO:0000256" key="5">
    <source>
        <dbReference type="SAM" id="Phobius"/>
    </source>
</evidence>
<dbReference type="GO" id="GO:0005576">
    <property type="term" value="C:extracellular region"/>
    <property type="evidence" value="ECO:0007669"/>
    <property type="project" value="TreeGrafter"/>
</dbReference>
<dbReference type="CDD" id="cd14963">
    <property type="entry name" value="NHL_like_5"/>
    <property type="match status" value="1"/>
</dbReference>
<proteinExistence type="predicted"/>
<evidence type="ECO:0000256" key="4">
    <source>
        <dbReference type="PROSITE-ProRule" id="PRU00504"/>
    </source>
</evidence>
<dbReference type="PROSITE" id="PS51125">
    <property type="entry name" value="NHL"/>
    <property type="match status" value="3"/>
</dbReference>
<gene>
    <name evidence="6" type="ORF">DRW41_07095</name>
</gene>
<dbReference type="EMBL" id="QNQT01000002">
    <property type="protein sequence ID" value="RDU37600.1"/>
    <property type="molecule type" value="Genomic_DNA"/>
</dbReference>
<sequence length="323" mass="35192">MKRRNVYIGMALIAIATAAVFTFLFLYQTKDVKTGLLAVIKPDDAPDYSISLTGDFNKPLSKPMDVTANSSFTYVSDTNNKRVLAFDTGGNLLFAFGEEGTGKGQFKFPYGISTDDQGKVFVADLYNGNISVFDEKGKFIDYFAQKVMADKGISAPAALRIIGKKVYMTDIKTSKAYVFDLNGKLLLEVGKPGTGDGELNAPNGITADEEGNVYVVDTGNQRVQIFDSKGKFLKIINGSENGKGQSVFVNPRGIGIDSRGIMYVVSNLTHLVYGFDKEGKKVFQFGGMGEDNGQFSLPNGLFIDKNDNVLITDTLNIRVQAFN</sequence>
<keyword evidence="5" id="KW-0472">Membrane</keyword>
<evidence type="ECO:0000256" key="1">
    <source>
        <dbReference type="ARBA" id="ARBA00022729"/>
    </source>
</evidence>
<keyword evidence="5" id="KW-0812">Transmembrane</keyword>
<evidence type="ECO:0000313" key="6">
    <source>
        <dbReference type="EMBL" id="RDU37600.1"/>
    </source>
</evidence>
<reference evidence="6 7" key="1">
    <citation type="submission" date="2018-07" db="EMBL/GenBank/DDBJ databases">
        <title>Bacillus sp. YLB-04 draft genome sequence.</title>
        <authorList>
            <person name="Yu L."/>
            <person name="Tang X."/>
        </authorList>
    </citation>
    <scope>NUCLEOTIDE SEQUENCE [LARGE SCALE GENOMIC DNA]</scope>
    <source>
        <strain evidence="6 7">YLB-04</strain>
    </source>
</reference>
<feature type="transmembrane region" description="Helical" evidence="5">
    <location>
        <begin position="6"/>
        <end position="27"/>
    </location>
</feature>
<keyword evidence="5" id="KW-1133">Transmembrane helix</keyword>
<dbReference type="InterPro" id="IPR001258">
    <property type="entry name" value="NHL_repeat"/>
</dbReference>
<dbReference type="OrthoDB" id="9799230at2"/>
<dbReference type="SUPFAM" id="SSF101898">
    <property type="entry name" value="NHL repeat"/>
    <property type="match status" value="1"/>
</dbReference>
<feature type="repeat" description="NHL" evidence="4">
    <location>
        <begin position="282"/>
        <end position="323"/>
    </location>
</feature>
<evidence type="ECO:0000256" key="2">
    <source>
        <dbReference type="ARBA" id="ARBA00022737"/>
    </source>
</evidence>
<comment type="caution">
    <text evidence="6">The sequence shown here is derived from an EMBL/GenBank/DDBJ whole genome shotgun (WGS) entry which is preliminary data.</text>
</comment>
<dbReference type="AlphaFoldDB" id="A0A3D8GT06"/>
<keyword evidence="7" id="KW-1185">Reference proteome</keyword>
<dbReference type="Gene3D" id="2.120.10.30">
    <property type="entry name" value="TolB, C-terminal domain"/>
    <property type="match status" value="3"/>
</dbReference>
<keyword evidence="2" id="KW-0677">Repeat</keyword>